<proteinExistence type="predicted"/>
<reference evidence="1" key="1">
    <citation type="submission" date="2018-05" db="EMBL/GenBank/DDBJ databases">
        <authorList>
            <person name="Lanie J.A."/>
            <person name="Ng W.-L."/>
            <person name="Kazmierczak K.M."/>
            <person name="Andrzejewski T.M."/>
            <person name="Davidsen T.M."/>
            <person name="Wayne K.J."/>
            <person name="Tettelin H."/>
            <person name="Glass J.I."/>
            <person name="Rusch D."/>
            <person name="Podicherti R."/>
            <person name="Tsui H.-C.T."/>
            <person name="Winkler M.E."/>
        </authorList>
    </citation>
    <scope>NUCLEOTIDE SEQUENCE</scope>
</reference>
<sequence length="66" mass="7858">MTHKEYLRRVNAIEFSVHGAEKHERLGALEKERMEDLDNHLDMDFIEIMDDGSYDEDLEEEYGDLL</sequence>
<dbReference type="AlphaFoldDB" id="A0A382ZC11"/>
<evidence type="ECO:0000313" key="1">
    <source>
        <dbReference type="EMBL" id="SVD93033.1"/>
    </source>
</evidence>
<accession>A0A382ZC11</accession>
<dbReference type="EMBL" id="UINC01182686">
    <property type="protein sequence ID" value="SVD93033.1"/>
    <property type="molecule type" value="Genomic_DNA"/>
</dbReference>
<organism evidence="1">
    <name type="scientific">marine metagenome</name>
    <dbReference type="NCBI Taxonomy" id="408172"/>
    <lineage>
        <taxon>unclassified sequences</taxon>
        <taxon>metagenomes</taxon>
        <taxon>ecological metagenomes</taxon>
    </lineage>
</organism>
<name>A0A382ZC11_9ZZZZ</name>
<protein>
    <submittedName>
        <fullName evidence="1">Uncharacterized protein</fullName>
    </submittedName>
</protein>
<gene>
    <name evidence="1" type="ORF">METZ01_LOCUS445887</name>
</gene>